<dbReference type="PANTHER" id="PTHR45947:SF3">
    <property type="entry name" value="SULFOQUINOVOSYL TRANSFERASE SQD2"/>
    <property type="match status" value="1"/>
</dbReference>
<dbReference type="Proteomes" id="UP001597452">
    <property type="component" value="Unassembled WGS sequence"/>
</dbReference>
<reference evidence="4" key="1">
    <citation type="journal article" date="2019" name="Int. J. Syst. Evol. Microbiol.">
        <title>The Global Catalogue of Microorganisms (GCM) 10K type strain sequencing project: providing services to taxonomists for standard genome sequencing and annotation.</title>
        <authorList>
            <consortium name="The Broad Institute Genomics Platform"/>
            <consortium name="The Broad Institute Genome Sequencing Center for Infectious Disease"/>
            <person name="Wu L."/>
            <person name="Ma J."/>
        </authorList>
    </citation>
    <scope>NUCLEOTIDE SEQUENCE [LARGE SCALE GENOMIC DNA]</scope>
    <source>
        <strain evidence="4">TISTR 1571</strain>
    </source>
</reference>
<dbReference type="EMBL" id="JBHUMZ010000021">
    <property type="protein sequence ID" value="MFD2639171.1"/>
    <property type="molecule type" value="Genomic_DNA"/>
</dbReference>
<evidence type="ECO:0000259" key="1">
    <source>
        <dbReference type="Pfam" id="PF00534"/>
    </source>
</evidence>
<dbReference type="InterPro" id="IPR028098">
    <property type="entry name" value="Glyco_trans_4-like_N"/>
</dbReference>
<dbReference type="Gene3D" id="3.40.50.2000">
    <property type="entry name" value="Glycogen Phosphorylase B"/>
    <property type="match status" value="2"/>
</dbReference>
<organism evidence="3 4">
    <name type="scientific">Piscibacillus salipiscarius</name>
    <dbReference type="NCBI Taxonomy" id="299480"/>
    <lineage>
        <taxon>Bacteria</taxon>
        <taxon>Bacillati</taxon>
        <taxon>Bacillota</taxon>
        <taxon>Bacilli</taxon>
        <taxon>Bacillales</taxon>
        <taxon>Bacillaceae</taxon>
        <taxon>Piscibacillus</taxon>
    </lineage>
</organism>
<gene>
    <name evidence="3" type="ORF">ACFSW4_09870</name>
</gene>
<accession>A0ABW5QB99</accession>
<dbReference type="Pfam" id="PF00534">
    <property type="entry name" value="Glycos_transf_1"/>
    <property type="match status" value="1"/>
</dbReference>
<name>A0ABW5QB99_9BACI</name>
<protein>
    <submittedName>
        <fullName evidence="3">Glycosyltransferase family 4 protein</fullName>
        <ecNumber evidence="3">2.4.-.-</ecNumber>
    </submittedName>
</protein>
<evidence type="ECO:0000313" key="3">
    <source>
        <dbReference type="EMBL" id="MFD2639171.1"/>
    </source>
</evidence>
<dbReference type="CDD" id="cd03801">
    <property type="entry name" value="GT4_PimA-like"/>
    <property type="match status" value="1"/>
</dbReference>
<comment type="caution">
    <text evidence="3">The sequence shown here is derived from an EMBL/GenBank/DDBJ whole genome shotgun (WGS) entry which is preliminary data.</text>
</comment>
<dbReference type="Pfam" id="PF13439">
    <property type="entry name" value="Glyco_transf_4"/>
    <property type="match status" value="1"/>
</dbReference>
<proteinExistence type="predicted"/>
<dbReference type="InterPro" id="IPR050194">
    <property type="entry name" value="Glycosyltransferase_grp1"/>
</dbReference>
<feature type="domain" description="Glycosyl transferase family 1" evidence="1">
    <location>
        <begin position="170"/>
        <end position="316"/>
    </location>
</feature>
<dbReference type="GO" id="GO:0016757">
    <property type="term" value="F:glycosyltransferase activity"/>
    <property type="evidence" value="ECO:0007669"/>
    <property type="project" value="UniProtKB-KW"/>
</dbReference>
<dbReference type="InterPro" id="IPR001296">
    <property type="entry name" value="Glyco_trans_1"/>
</dbReference>
<keyword evidence="3" id="KW-0808">Transferase</keyword>
<feature type="domain" description="Glycosyltransferase subfamily 4-like N-terminal" evidence="2">
    <location>
        <begin position="6"/>
        <end position="161"/>
    </location>
</feature>
<dbReference type="EC" id="2.4.-.-" evidence="3"/>
<dbReference type="SUPFAM" id="SSF53756">
    <property type="entry name" value="UDP-Glycosyltransferase/glycogen phosphorylase"/>
    <property type="match status" value="1"/>
</dbReference>
<evidence type="ECO:0000313" key="4">
    <source>
        <dbReference type="Proteomes" id="UP001597452"/>
    </source>
</evidence>
<keyword evidence="4" id="KW-1185">Reference proteome</keyword>
<sequence length="350" mass="40792">MYDKQKEQGLDIDVFVPVAKGFEINRNLGDYTIISENHKKYDRYIFHLKQKKILKDIQFKYDVTNYSILHAHSLFTNGYIAFKLFKKYRTPYVVAVRNTDVNLFFKKMIHLRKLGIKILKHAHKIIFISPPYKEKVLSQFIPKSLKDEIENKTHIIPNGVDDFWLKNKNNPKTKSENDIKILHVGDVNNNKNVLSTAKAVEKLIDNGYECEFTVVGKVMDHNVYKNLIKHRFIKYLPPVSRKIELLEIYRANDILVVPSFKETFGIVYPEAMSQGLPVIYSKGQGFDGHFSDGEVGKKVTSNDEKEIASKIKDILSVYKQISETCLVNSERFKWKTISNEYNKIYDEVIK</sequence>
<evidence type="ECO:0000259" key="2">
    <source>
        <dbReference type="Pfam" id="PF13439"/>
    </source>
</evidence>
<keyword evidence="3" id="KW-0328">Glycosyltransferase</keyword>
<dbReference type="PANTHER" id="PTHR45947">
    <property type="entry name" value="SULFOQUINOVOSYL TRANSFERASE SQD2"/>
    <property type="match status" value="1"/>
</dbReference>